<dbReference type="EMBL" id="KQ125930">
    <property type="protein sequence ID" value="KMS64665.1"/>
    <property type="molecule type" value="Genomic_DNA"/>
</dbReference>
<dbReference type="Proteomes" id="UP000035740">
    <property type="component" value="Unassembled WGS sequence"/>
</dbReference>
<keyword evidence="2" id="KW-0805">Transcription regulation</keyword>
<evidence type="ECO:0000313" key="8">
    <source>
        <dbReference type="Proteomes" id="UP000035740"/>
    </source>
</evidence>
<dbReference type="GO" id="GO:0006352">
    <property type="term" value="P:DNA-templated transcription initiation"/>
    <property type="evidence" value="ECO:0007669"/>
    <property type="project" value="InterPro"/>
</dbReference>
<dbReference type="InterPro" id="IPR036388">
    <property type="entry name" value="WH-like_DNA-bd_sf"/>
</dbReference>
<evidence type="ECO:0000256" key="1">
    <source>
        <dbReference type="ARBA" id="ARBA00010641"/>
    </source>
</evidence>
<dbReference type="InterPro" id="IPR013325">
    <property type="entry name" value="RNA_pol_sigma_r2"/>
</dbReference>
<dbReference type="GO" id="GO:0016987">
    <property type="term" value="F:sigma factor activity"/>
    <property type="evidence" value="ECO:0007669"/>
    <property type="project" value="UniProtKB-KW"/>
</dbReference>
<dbReference type="InterPro" id="IPR013249">
    <property type="entry name" value="RNA_pol_sigma70_r4_t2"/>
</dbReference>
<dbReference type="InterPro" id="IPR039425">
    <property type="entry name" value="RNA_pol_sigma-70-like"/>
</dbReference>
<evidence type="ECO:0000259" key="6">
    <source>
        <dbReference type="Pfam" id="PF08281"/>
    </source>
</evidence>
<keyword evidence="8" id="KW-1185">Reference proteome</keyword>
<dbReference type="PANTHER" id="PTHR43133">
    <property type="entry name" value="RNA POLYMERASE ECF-TYPE SIGMA FACTO"/>
    <property type="match status" value="1"/>
</dbReference>
<dbReference type="InterPro" id="IPR014284">
    <property type="entry name" value="RNA_pol_sigma-70_dom"/>
</dbReference>
<dbReference type="Pfam" id="PF08281">
    <property type="entry name" value="Sigma70_r4_2"/>
    <property type="match status" value="1"/>
</dbReference>
<sequence>MASRSTLENLAAWSARNLSWLRRQVTRRDRSAQDVEDLIQEAILRVTESCERHEIRDAAGVMVRTLTRLSINDCRDRARHPYVSEDIETLEGFAPLVDPTPLPEELLQTEQNWALIARVMEPLDPRTRTVFMLNRIHGMKYRDIAGQLKVSVSTVEKDVALVMALLIEAAQRP</sequence>
<evidence type="ECO:0000256" key="3">
    <source>
        <dbReference type="ARBA" id="ARBA00023082"/>
    </source>
</evidence>
<dbReference type="InterPro" id="IPR007627">
    <property type="entry name" value="RNA_pol_sigma70_r2"/>
</dbReference>
<name>A0A0J8BFS5_BETVV</name>
<comment type="similarity">
    <text evidence="1">Belongs to the sigma-70 factor family. ECF subfamily.</text>
</comment>
<evidence type="ECO:0000259" key="5">
    <source>
        <dbReference type="Pfam" id="PF04542"/>
    </source>
</evidence>
<dbReference type="OrthoDB" id="10601247at2759"/>
<dbReference type="Pfam" id="PF04542">
    <property type="entry name" value="Sigma70_r2"/>
    <property type="match status" value="1"/>
</dbReference>
<reference evidence="7 8" key="1">
    <citation type="journal article" date="2014" name="Nature">
        <title>The genome of the recently domesticated crop plant sugar beet (Beta vulgaris).</title>
        <authorList>
            <person name="Dohm J.C."/>
            <person name="Minoche A.E."/>
            <person name="Holtgrawe D."/>
            <person name="Capella-Gutierrez S."/>
            <person name="Zakrzewski F."/>
            <person name="Tafer H."/>
            <person name="Rupp O."/>
            <person name="Sorensen T.R."/>
            <person name="Stracke R."/>
            <person name="Reinhardt R."/>
            <person name="Goesmann A."/>
            <person name="Kraft T."/>
            <person name="Schulz B."/>
            <person name="Stadler P.F."/>
            <person name="Schmidt T."/>
            <person name="Gabaldon T."/>
            <person name="Lehrach H."/>
            <person name="Weisshaar B."/>
            <person name="Himmelbauer H."/>
        </authorList>
    </citation>
    <scope>NUCLEOTIDE SEQUENCE [LARGE SCALE GENOMIC DNA]</scope>
    <source>
        <tissue evidence="7">Taproot</tissue>
    </source>
</reference>
<evidence type="ECO:0000256" key="4">
    <source>
        <dbReference type="ARBA" id="ARBA00023163"/>
    </source>
</evidence>
<protein>
    <recommendedName>
        <fullName evidence="9">RNA polymerase sigma factor 70 region 4 type 2 domain-containing protein</fullName>
    </recommendedName>
</protein>
<evidence type="ECO:0008006" key="9">
    <source>
        <dbReference type="Google" id="ProtNLM"/>
    </source>
</evidence>
<accession>A0A0J8BFS5</accession>
<feature type="domain" description="RNA polymerase sigma factor 70 region 4 type 2" evidence="6">
    <location>
        <begin position="116"/>
        <end position="160"/>
    </location>
</feature>
<gene>
    <name evidence="7" type="ORF">BVRB_017930</name>
</gene>
<feature type="domain" description="RNA polymerase sigma-70 region 2" evidence="5">
    <location>
        <begin position="16"/>
        <end position="79"/>
    </location>
</feature>
<keyword evidence="4" id="KW-0804">Transcription</keyword>
<dbReference type="PANTHER" id="PTHR43133:SF63">
    <property type="entry name" value="RNA POLYMERASE SIGMA FACTOR FECI-RELATED"/>
    <property type="match status" value="1"/>
</dbReference>
<dbReference type="InterPro" id="IPR013324">
    <property type="entry name" value="RNA_pol_sigma_r3/r4-like"/>
</dbReference>
<dbReference type="Gene3D" id="1.10.10.10">
    <property type="entry name" value="Winged helix-like DNA-binding domain superfamily/Winged helix DNA-binding domain"/>
    <property type="match status" value="1"/>
</dbReference>
<keyword evidence="3" id="KW-0731">Sigma factor</keyword>
<dbReference type="Gramene" id="KMS64665">
    <property type="protein sequence ID" value="KMS64665"/>
    <property type="gene ID" value="BVRB_017930"/>
</dbReference>
<organism evidence="7 8">
    <name type="scientific">Beta vulgaris subsp. vulgaris</name>
    <name type="common">Beet</name>
    <dbReference type="NCBI Taxonomy" id="3555"/>
    <lineage>
        <taxon>Eukaryota</taxon>
        <taxon>Viridiplantae</taxon>
        <taxon>Streptophyta</taxon>
        <taxon>Embryophyta</taxon>
        <taxon>Tracheophyta</taxon>
        <taxon>Spermatophyta</taxon>
        <taxon>Magnoliopsida</taxon>
        <taxon>eudicotyledons</taxon>
        <taxon>Gunneridae</taxon>
        <taxon>Pentapetalae</taxon>
        <taxon>Caryophyllales</taxon>
        <taxon>Chenopodiaceae</taxon>
        <taxon>Betoideae</taxon>
        <taxon>Beta</taxon>
    </lineage>
</organism>
<evidence type="ECO:0000256" key="2">
    <source>
        <dbReference type="ARBA" id="ARBA00023015"/>
    </source>
</evidence>
<dbReference type="NCBIfam" id="TIGR02937">
    <property type="entry name" value="sigma70-ECF"/>
    <property type="match status" value="1"/>
</dbReference>
<dbReference type="Gene3D" id="1.10.1740.10">
    <property type="match status" value="1"/>
</dbReference>
<dbReference type="SUPFAM" id="SSF88946">
    <property type="entry name" value="Sigma2 domain of RNA polymerase sigma factors"/>
    <property type="match status" value="1"/>
</dbReference>
<proteinExistence type="inferred from homology"/>
<dbReference type="AlphaFoldDB" id="A0A0J8BFS5"/>
<dbReference type="SUPFAM" id="SSF88659">
    <property type="entry name" value="Sigma3 and sigma4 domains of RNA polymerase sigma factors"/>
    <property type="match status" value="1"/>
</dbReference>
<dbReference type="GO" id="GO:0003677">
    <property type="term" value="F:DNA binding"/>
    <property type="evidence" value="ECO:0007669"/>
    <property type="project" value="InterPro"/>
</dbReference>
<evidence type="ECO:0000313" key="7">
    <source>
        <dbReference type="EMBL" id="KMS64665.1"/>
    </source>
</evidence>